<sequence>MKISEKITRALVRGLGGNGMVIVMAREASEEHIEHVIERLTELGFDAHRSNGEEHTVIGAVGGNVEVVDPRELEVLESVKEVFGINKPYKLVSRSFRAENSIIQVGDAKVGDEPVVIMAGPCSIESEEQIHAIAEIVAKAGARVLRGGAFKPRTSPYSFQGLGGEGLRYMREAADANGLGTVSEVMDASQVELMSEYVDIFQIGARNMQNFALLKALGRSNKPVLLKRGLSATIEDLLMSAEYILAGGNHDVILCERGIRTFETALRNTFDISAIPVVQQATHLPIIADPSHATGFRDKVASMARAAVAAGADGLMVEVHHDPEKAMSDGPQSLFPDQFVELIEQLRQIAQTIGRTIA</sequence>
<gene>
    <name evidence="4" type="ORF">METZ01_LOCUS52355</name>
</gene>
<dbReference type="SUPFAM" id="SSF51569">
    <property type="entry name" value="Aldolase"/>
    <property type="match status" value="1"/>
</dbReference>
<name>A0A381S877_9ZZZZ</name>
<dbReference type="InterPro" id="IPR006268">
    <property type="entry name" value="DAHP_syn_2"/>
</dbReference>
<evidence type="ECO:0000259" key="2">
    <source>
        <dbReference type="Pfam" id="PF00793"/>
    </source>
</evidence>
<dbReference type="PANTHER" id="PTHR43018:SF2">
    <property type="entry name" value="PHOSPHO-2-DEHYDRO-3-DEOXYHEPTONATE ALDOLASE"/>
    <property type="match status" value="1"/>
</dbReference>
<dbReference type="EMBL" id="UINC01002709">
    <property type="protein sequence ID" value="SUZ99501.1"/>
    <property type="molecule type" value="Genomic_DNA"/>
</dbReference>
<evidence type="ECO:0008006" key="5">
    <source>
        <dbReference type="Google" id="ProtNLM"/>
    </source>
</evidence>
<protein>
    <recommendedName>
        <fullName evidence="5">DAHP synthetase I/KDSA domain-containing protein</fullName>
    </recommendedName>
</protein>
<feature type="domain" description="DAHP synthase ferredoxin-like" evidence="3">
    <location>
        <begin position="20"/>
        <end position="86"/>
    </location>
</feature>
<evidence type="ECO:0000313" key="4">
    <source>
        <dbReference type="EMBL" id="SUZ99501.1"/>
    </source>
</evidence>
<dbReference type="GO" id="GO:0016740">
    <property type="term" value="F:transferase activity"/>
    <property type="evidence" value="ECO:0007669"/>
    <property type="project" value="UniProtKB-KW"/>
</dbReference>
<keyword evidence="1" id="KW-0808">Transferase</keyword>
<dbReference type="Pfam" id="PF18152">
    <property type="entry name" value="DAHP_snth_FXD"/>
    <property type="match status" value="1"/>
</dbReference>
<dbReference type="InterPro" id="IPR041071">
    <property type="entry name" value="DAHP_snth_FXD"/>
</dbReference>
<dbReference type="GO" id="GO:0016832">
    <property type="term" value="F:aldehyde-lyase activity"/>
    <property type="evidence" value="ECO:0007669"/>
    <property type="project" value="InterPro"/>
</dbReference>
<feature type="domain" description="DAHP synthetase I/KDSA" evidence="2">
    <location>
        <begin position="111"/>
        <end position="351"/>
    </location>
</feature>
<dbReference type="Gene3D" id="3.30.70.1140">
    <property type="entry name" value="Phospho-2-dehydro-3-deoxyheptonate aldolase, domain 1"/>
    <property type="match status" value="1"/>
</dbReference>
<dbReference type="InterPro" id="IPR052899">
    <property type="entry name" value="Class-I_DAHP_synthase"/>
</dbReference>
<dbReference type="GO" id="GO:0009073">
    <property type="term" value="P:aromatic amino acid family biosynthetic process"/>
    <property type="evidence" value="ECO:0007669"/>
    <property type="project" value="InterPro"/>
</dbReference>
<reference evidence="4" key="1">
    <citation type="submission" date="2018-05" db="EMBL/GenBank/DDBJ databases">
        <authorList>
            <person name="Lanie J.A."/>
            <person name="Ng W.-L."/>
            <person name="Kazmierczak K.M."/>
            <person name="Andrzejewski T.M."/>
            <person name="Davidsen T.M."/>
            <person name="Wayne K.J."/>
            <person name="Tettelin H."/>
            <person name="Glass J.I."/>
            <person name="Rusch D."/>
            <person name="Podicherti R."/>
            <person name="Tsui H.-C.T."/>
            <person name="Winkler M.E."/>
        </authorList>
    </citation>
    <scope>NUCLEOTIDE SEQUENCE</scope>
</reference>
<dbReference type="Gene3D" id="3.20.20.70">
    <property type="entry name" value="Aldolase class I"/>
    <property type="match status" value="1"/>
</dbReference>
<dbReference type="AlphaFoldDB" id="A0A381S877"/>
<dbReference type="PANTHER" id="PTHR43018">
    <property type="entry name" value="PHOSPHO-2-DEHYDRO-3-DEOXYHEPTONATE ALDOLASE"/>
    <property type="match status" value="1"/>
</dbReference>
<dbReference type="NCBIfam" id="NF006421">
    <property type="entry name" value="PRK08673.1"/>
    <property type="match status" value="1"/>
</dbReference>
<dbReference type="NCBIfam" id="NF009239">
    <property type="entry name" value="PRK12595.1"/>
    <property type="match status" value="1"/>
</dbReference>
<proteinExistence type="predicted"/>
<dbReference type="InterPro" id="IPR013785">
    <property type="entry name" value="Aldolase_TIM"/>
</dbReference>
<accession>A0A381S877</accession>
<dbReference type="NCBIfam" id="TIGR01361">
    <property type="entry name" value="DAHP_synth_Bsub"/>
    <property type="match status" value="1"/>
</dbReference>
<dbReference type="InterPro" id="IPR006218">
    <property type="entry name" value="DAHP1/KDSA"/>
</dbReference>
<evidence type="ECO:0000256" key="1">
    <source>
        <dbReference type="ARBA" id="ARBA00022679"/>
    </source>
</evidence>
<evidence type="ECO:0000259" key="3">
    <source>
        <dbReference type="Pfam" id="PF18152"/>
    </source>
</evidence>
<organism evidence="4">
    <name type="scientific">marine metagenome</name>
    <dbReference type="NCBI Taxonomy" id="408172"/>
    <lineage>
        <taxon>unclassified sequences</taxon>
        <taxon>metagenomes</taxon>
        <taxon>ecological metagenomes</taxon>
    </lineage>
</organism>
<dbReference type="Pfam" id="PF00793">
    <property type="entry name" value="DAHP_synth_1"/>
    <property type="match status" value="1"/>
</dbReference>